<feature type="compositionally biased region" description="Polar residues" evidence="7">
    <location>
        <begin position="225"/>
        <end position="239"/>
    </location>
</feature>
<dbReference type="EMBL" id="OV651818">
    <property type="protein sequence ID" value="CAH1112102.1"/>
    <property type="molecule type" value="Genomic_DNA"/>
</dbReference>
<feature type="compositionally biased region" description="Basic and acidic residues" evidence="7">
    <location>
        <begin position="322"/>
        <end position="346"/>
    </location>
</feature>
<evidence type="ECO:0000256" key="4">
    <source>
        <dbReference type="ARBA" id="ARBA00022737"/>
    </source>
</evidence>
<dbReference type="AlphaFoldDB" id="A0A9P0GIK6"/>
<feature type="compositionally biased region" description="Polar residues" evidence="7">
    <location>
        <begin position="353"/>
        <end position="367"/>
    </location>
</feature>
<protein>
    <recommendedName>
        <fullName evidence="6">Microtubule-associated protein</fullName>
    </recommendedName>
</protein>
<proteinExistence type="predicted"/>
<feature type="compositionally biased region" description="Polar residues" evidence="7">
    <location>
        <begin position="183"/>
        <end position="195"/>
    </location>
</feature>
<keyword evidence="4" id="KW-0677">Repeat</keyword>
<organism evidence="8 9">
    <name type="scientific">Psylliodes chrysocephalus</name>
    <dbReference type="NCBI Taxonomy" id="3402493"/>
    <lineage>
        <taxon>Eukaryota</taxon>
        <taxon>Metazoa</taxon>
        <taxon>Ecdysozoa</taxon>
        <taxon>Arthropoda</taxon>
        <taxon>Hexapoda</taxon>
        <taxon>Insecta</taxon>
        <taxon>Pterygota</taxon>
        <taxon>Neoptera</taxon>
        <taxon>Endopterygota</taxon>
        <taxon>Coleoptera</taxon>
        <taxon>Polyphaga</taxon>
        <taxon>Cucujiformia</taxon>
        <taxon>Chrysomeloidea</taxon>
        <taxon>Chrysomelidae</taxon>
        <taxon>Galerucinae</taxon>
        <taxon>Alticini</taxon>
        <taxon>Psylliodes</taxon>
    </lineage>
</organism>
<keyword evidence="6" id="KW-0493">Microtubule</keyword>
<feature type="region of interest" description="Disordered" evidence="7">
    <location>
        <begin position="1"/>
        <end position="429"/>
    </location>
</feature>
<feature type="compositionally biased region" description="Pro residues" evidence="7">
    <location>
        <begin position="43"/>
        <end position="55"/>
    </location>
</feature>
<accession>A0A9P0GIK6</accession>
<dbReference type="Proteomes" id="UP001153636">
    <property type="component" value="Chromosome 6"/>
</dbReference>
<feature type="compositionally biased region" description="Polar residues" evidence="7">
    <location>
        <begin position="30"/>
        <end position="40"/>
    </location>
</feature>
<keyword evidence="2 6" id="KW-0963">Cytoplasm</keyword>
<dbReference type="GO" id="GO:0008017">
    <property type="term" value="F:microtubule binding"/>
    <property type="evidence" value="ECO:0007669"/>
    <property type="project" value="InterPro"/>
</dbReference>
<evidence type="ECO:0000256" key="7">
    <source>
        <dbReference type="SAM" id="MobiDB-lite"/>
    </source>
</evidence>
<dbReference type="PROSITE" id="PS51491">
    <property type="entry name" value="TAU_MAP_2"/>
    <property type="match status" value="3"/>
</dbReference>
<evidence type="ECO:0000256" key="5">
    <source>
        <dbReference type="ARBA" id="ARBA00023212"/>
    </source>
</evidence>
<evidence type="ECO:0000313" key="9">
    <source>
        <dbReference type="Proteomes" id="UP001153636"/>
    </source>
</evidence>
<name>A0A9P0GIK6_9CUCU</name>
<evidence type="ECO:0000313" key="8">
    <source>
        <dbReference type="EMBL" id="CAH1112102.1"/>
    </source>
</evidence>
<dbReference type="PANTHER" id="PTHR11501:SF18">
    <property type="entry name" value="MICROTUBULE-ASSOCIATED PROTEIN"/>
    <property type="match status" value="1"/>
</dbReference>
<dbReference type="GO" id="GO:0005874">
    <property type="term" value="C:microtubule"/>
    <property type="evidence" value="ECO:0007669"/>
    <property type="project" value="UniProtKB-KW"/>
</dbReference>
<dbReference type="PANTHER" id="PTHR11501">
    <property type="entry name" value="MICROTUBULE-ASSOCIATED PROTEIN"/>
    <property type="match status" value="1"/>
</dbReference>
<dbReference type="GO" id="GO:0043005">
    <property type="term" value="C:neuron projection"/>
    <property type="evidence" value="ECO:0007669"/>
    <property type="project" value="TreeGrafter"/>
</dbReference>
<feature type="compositionally biased region" description="Low complexity" evidence="7">
    <location>
        <begin position="376"/>
        <end position="390"/>
    </location>
</feature>
<gene>
    <name evidence="8" type="ORF">PSYICH_LOCUS12266</name>
</gene>
<dbReference type="OrthoDB" id="9378527at2759"/>
<evidence type="ECO:0000256" key="2">
    <source>
        <dbReference type="ARBA" id="ARBA00022490"/>
    </source>
</evidence>
<dbReference type="PROSITE" id="PS00229">
    <property type="entry name" value="TAU_MAP_1"/>
    <property type="match status" value="1"/>
</dbReference>
<evidence type="ECO:0000256" key="3">
    <source>
        <dbReference type="ARBA" id="ARBA00022553"/>
    </source>
</evidence>
<feature type="compositionally biased region" description="Basic and acidic residues" evidence="7">
    <location>
        <begin position="240"/>
        <end position="255"/>
    </location>
</feature>
<sequence>MYFTHQKAQTNGSGSQSPFSPGPQPPNAQRPLSRTDSRTNFPYRPPFPNQPPPGGIQPRPQQARPPGPQQFPSRNPVPPPGQRPIGPPGVPSGIPPGQPFPGSQQRANFRPLSPFPRPGVPNQRPPGIFQQRSVPSFGAVRPQIPEEGIIRSQTLDSSENEPSRNDEIKNMPQEYIKAPSIAAMNNRSYSLSSNAPPDISIDSKEEARRKSVSSVDSYGEGRPTSRPSSRQDSTGGSTENLDKKEDIPSRPESRSTSRMNKIVEDEDRSSSLTDVSQKSVEFTPNGSLDVVSKSDGTPIPKTPDLSRKPPSGSHLANGTKDAPTRNDKYLDLDKSPRVRSSKKSEGDNDSGVDESTQGNELSSNGDNRSPRKSSKSRTSSSTPVTRSLSRGSKSPSLKSPDSNATTPGSITEKKKIPMNKVQVGHAPSPNLKVVKSKIGSLDNASYKPGGGHVKIENKKIEIKATPRIEAKNDKYVPKGGEKKIVHQKLQWNAKSKIGSFENTTHKPKGGDKKIETIKLDFKDKAKPKVGSKDNIKHVPGGGDVKIETRKIDVKVNSKIGSLDNVKYKPGGGDKKIFDDKEYLRQMSAVSSIEHSLSTSQIGKQLLNNILILFITKNVYLLPLPNLCQLKIDVTEIQKPLVDSSWKIKKPHTSLSFCNYRDCPIN</sequence>
<dbReference type="GO" id="GO:0031175">
    <property type="term" value="P:neuron projection development"/>
    <property type="evidence" value="ECO:0007669"/>
    <property type="project" value="TreeGrafter"/>
</dbReference>
<feature type="compositionally biased region" description="Polar residues" evidence="7">
    <location>
        <begin position="391"/>
        <end position="409"/>
    </location>
</feature>
<dbReference type="Pfam" id="PF00418">
    <property type="entry name" value="Tubulin-binding"/>
    <property type="match status" value="4"/>
</dbReference>
<feature type="compositionally biased region" description="Pro residues" evidence="7">
    <location>
        <begin position="63"/>
        <end position="99"/>
    </location>
</feature>
<dbReference type="InterPro" id="IPR001084">
    <property type="entry name" value="MAP_tubulin-bd_rpt"/>
</dbReference>
<keyword evidence="9" id="KW-1185">Reference proteome</keyword>
<dbReference type="InterPro" id="IPR027324">
    <property type="entry name" value="MAP2/MAP4/Tau"/>
</dbReference>
<keyword evidence="3" id="KW-0597">Phosphoprotein</keyword>
<reference evidence="8" key="1">
    <citation type="submission" date="2022-01" db="EMBL/GenBank/DDBJ databases">
        <authorList>
            <person name="King R."/>
        </authorList>
    </citation>
    <scope>NUCLEOTIDE SEQUENCE</scope>
</reference>
<comment type="subcellular location">
    <subcellularLocation>
        <location evidence="1 6">Cytoplasm</location>
        <location evidence="1 6">Cytoskeleton</location>
    </subcellularLocation>
</comment>
<keyword evidence="5 6" id="KW-0206">Cytoskeleton</keyword>
<evidence type="ECO:0000256" key="1">
    <source>
        <dbReference type="ARBA" id="ARBA00004245"/>
    </source>
</evidence>
<feature type="compositionally biased region" description="Polar residues" evidence="7">
    <location>
        <begin position="1"/>
        <end position="11"/>
    </location>
</feature>
<evidence type="ECO:0000256" key="6">
    <source>
        <dbReference type="RuleBase" id="RU000686"/>
    </source>
</evidence>
<feature type="compositionally biased region" description="Polar residues" evidence="7">
    <location>
        <begin position="270"/>
        <end position="286"/>
    </location>
</feature>
<dbReference type="GO" id="GO:0000226">
    <property type="term" value="P:microtubule cytoskeleton organization"/>
    <property type="evidence" value="ECO:0007669"/>
    <property type="project" value="TreeGrafter"/>
</dbReference>